<reference evidence="3" key="1">
    <citation type="submission" date="2020-12" db="UniProtKB">
        <authorList>
            <consortium name="WormBaseParasite"/>
        </authorList>
    </citation>
    <scope>IDENTIFICATION</scope>
    <source>
        <strain evidence="3">MHco3</strain>
    </source>
</reference>
<evidence type="ECO:0000256" key="1">
    <source>
        <dbReference type="SAM" id="MobiDB-lite"/>
    </source>
</evidence>
<dbReference type="OMA" id="PLAWMAM"/>
<dbReference type="WBParaSite" id="HCON_00113420-00001">
    <property type="protein sequence ID" value="HCON_00113420-00001"/>
    <property type="gene ID" value="HCON_00113420"/>
</dbReference>
<feature type="compositionally biased region" description="Basic and acidic residues" evidence="1">
    <location>
        <begin position="87"/>
        <end position="111"/>
    </location>
</feature>
<evidence type="ECO:0000313" key="2">
    <source>
        <dbReference type="Proteomes" id="UP000025227"/>
    </source>
</evidence>
<protein>
    <submittedName>
        <fullName evidence="3">Uncharacterized protein</fullName>
    </submittedName>
</protein>
<dbReference type="OrthoDB" id="10394504at2759"/>
<keyword evidence="2" id="KW-1185">Reference proteome</keyword>
<name>A0A7I4YKF5_HAECO</name>
<dbReference type="Proteomes" id="UP000025227">
    <property type="component" value="Unplaced"/>
</dbReference>
<dbReference type="AlphaFoldDB" id="A0A7I4YKF5"/>
<proteinExistence type="predicted"/>
<accession>A0A7I4YKF5</accession>
<sequence length="111" mass="12246">MSACESGDSEKHHKRGPLAWMAMRRATNKCEEARLWKSEMRGCATVLTGKGADASMSLLKNGLCGSWKVPKGSKKDVIQKMPPKDPSGLRETLKESVEDVSRRISSKERLG</sequence>
<organism evidence="2 3">
    <name type="scientific">Haemonchus contortus</name>
    <name type="common">Barber pole worm</name>
    <dbReference type="NCBI Taxonomy" id="6289"/>
    <lineage>
        <taxon>Eukaryota</taxon>
        <taxon>Metazoa</taxon>
        <taxon>Ecdysozoa</taxon>
        <taxon>Nematoda</taxon>
        <taxon>Chromadorea</taxon>
        <taxon>Rhabditida</taxon>
        <taxon>Rhabditina</taxon>
        <taxon>Rhabditomorpha</taxon>
        <taxon>Strongyloidea</taxon>
        <taxon>Trichostrongylidae</taxon>
        <taxon>Haemonchus</taxon>
    </lineage>
</organism>
<evidence type="ECO:0000313" key="3">
    <source>
        <dbReference type="WBParaSite" id="HCON_00113420-00001"/>
    </source>
</evidence>
<feature type="region of interest" description="Disordered" evidence="1">
    <location>
        <begin position="71"/>
        <end position="111"/>
    </location>
</feature>